<keyword evidence="1" id="KW-1133">Transmembrane helix</keyword>
<name>A0A2M9Y6V9_9LEPT</name>
<feature type="transmembrane region" description="Helical" evidence="1">
    <location>
        <begin position="85"/>
        <end position="105"/>
    </location>
</feature>
<organism evidence="2 3">
    <name type="scientific">Leptospira brenneri</name>
    <dbReference type="NCBI Taxonomy" id="2023182"/>
    <lineage>
        <taxon>Bacteria</taxon>
        <taxon>Pseudomonadati</taxon>
        <taxon>Spirochaetota</taxon>
        <taxon>Spirochaetia</taxon>
        <taxon>Leptospirales</taxon>
        <taxon>Leptospiraceae</taxon>
        <taxon>Leptospira</taxon>
    </lineage>
</organism>
<dbReference type="Proteomes" id="UP000297891">
    <property type="component" value="Unassembled WGS sequence"/>
</dbReference>
<proteinExistence type="predicted"/>
<dbReference type="Pfam" id="PF08570">
    <property type="entry name" value="DUF1761"/>
    <property type="match status" value="1"/>
</dbReference>
<dbReference type="RefSeq" id="WP_100789321.1">
    <property type="nucleotide sequence ID" value="NZ_NPDQ01000001.1"/>
</dbReference>
<dbReference type="AlphaFoldDB" id="A0A2M9Y6V9"/>
<comment type="caution">
    <text evidence="2">The sequence shown here is derived from an EMBL/GenBank/DDBJ whole genome shotgun (WGS) entry which is preliminary data.</text>
</comment>
<gene>
    <name evidence="2" type="ORF">EHQ30_03510</name>
</gene>
<feature type="transmembrane region" description="Helical" evidence="1">
    <location>
        <begin position="112"/>
        <end position="135"/>
    </location>
</feature>
<sequence>MLESLFSLNWIAIVLAILVYSFLGFIWFTILLKRLYRISLGKENETEQPPNAIFILGPMVCIIVITITTAILFSRLEIDQTIDALAWGSFIGIGYLSANTMNIAINPNIPKPILYGVISSTYHLVGINLVSLLLVQKF</sequence>
<accession>A0A2M9Y6V9</accession>
<evidence type="ECO:0000256" key="1">
    <source>
        <dbReference type="SAM" id="Phobius"/>
    </source>
</evidence>
<dbReference type="OrthoDB" id="2623652at2"/>
<feature type="transmembrane region" description="Helical" evidence="1">
    <location>
        <begin position="53"/>
        <end position="73"/>
    </location>
</feature>
<dbReference type="EMBL" id="RQFP01000001">
    <property type="protein sequence ID" value="TGK95715.1"/>
    <property type="molecule type" value="Genomic_DNA"/>
</dbReference>
<reference evidence="2" key="1">
    <citation type="journal article" date="2019" name="PLoS Negl. Trop. Dis.">
        <title>Revisiting the worldwide diversity of Leptospira species in the environment.</title>
        <authorList>
            <person name="Vincent A.T."/>
            <person name="Schiettekatte O."/>
            <person name="Bourhy P."/>
            <person name="Veyrier F.J."/>
            <person name="Picardeau M."/>
        </authorList>
    </citation>
    <scope>NUCLEOTIDE SEQUENCE [LARGE SCALE GENOMIC DNA]</scope>
    <source>
        <strain evidence="2">201800277</strain>
    </source>
</reference>
<evidence type="ECO:0000313" key="2">
    <source>
        <dbReference type="EMBL" id="TGK95715.1"/>
    </source>
</evidence>
<keyword evidence="1" id="KW-0472">Membrane</keyword>
<keyword evidence="1" id="KW-0812">Transmembrane</keyword>
<keyword evidence="3" id="KW-1185">Reference proteome</keyword>
<evidence type="ECO:0000313" key="3">
    <source>
        <dbReference type="Proteomes" id="UP000297891"/>
    </source>
</evidence>
<dbReference type="InterPro" id="IPR013879">
    <property type="entry name" value="DUF1761"/>
</dbReference>
<feature type="transmembrane region" description="Helical" evidence="1">
    <location>
        <begin position="6"/>
        <end position="32"/>
    </location>
</feature>
<protein>
    <submittedName>
        <fullName evidence="2">DUF1761 domain-containing protein</fullName>
    </submittedName>
</protein>